<reference evidence="1 2" key="1">
    <citation type="journal article" date="2016" name="PLoS Pathog.">
        <title>Biosynthesis of antibiotic leucinostatins in bio-control fungus Purpureocillium lilacinum and their inhibition on phytophthora revealed by genome mining.</title>
        <authorList>
            <person name="Wang G."/>
            <person name="Liu Z."/>
            <person name="Lin R."/>
            <person name="Li E."/>
            <person name="Mao Z."/>
            <person name="Ling J."/>
            <person name="Yang Y."/>
            <person name="Yin W.B."/>
            <person name="Xie B."/>
        </authorList>
    </citation>
    <scope>NUCLEOTIDE SEQUENCE [LARGE SCALE GENOMIC DNA]</scope>
    <source>
        <strain evidence="1">170</strain>
    </source>
</reference>
<evidence type="ECO:0000313" key="2">
    <source>
        <dbReference type="Proteomes" id="UP000078397"/>
    </source>
</evidence>
<protein>
    <submittedName>
        <fullName evidence="1">Uncharacterized protein</fullName>
    </submittedName>
</protein>
<dbReference type="AlphaFoldDB" id="A0A179EXD3"/>
<name>A0A179EXD3_METCM</name>
<dbReference type="OrthoDB" id="5338458at2759"/>
<dbReference type="KEGG" id="pchm:VFPPC_17084"/>
<dbReference type="GeneID" id="28858827"/>
<comment type="caution">
    <text evidence="1">The sequence shown here is derived from an EMBL/GenBank/DDBJ whole genome shotgun (WGS) entry which is preliminary data.</text>
</comment>
<dbReference type="EMBL" id="LSBJ02000015">
    <property type="protein sequence ID" value="OAQ57828.2"/>
    <property type="molecule type" value="Genomic_DNA"/>
</dbReference>
<gene>
    <name evidence="1" type="ORF">VFPPC_17084</name>
</gene>
<organism evidence="1 2">
    <name type="scientific">Pochonia chlamydosporia 170</name>
    <dbReference type="NCBI Taxonomy" id="1380566"/>
    <lineage>
        <taxon>Eukaryota</taxon>
        <taxon>Fungi</taxon>
        <taxon>Dikarya</taxon>
        <taxon>Ascomycota</taxon>
        <taxon>Pezizomycotina</taxon>
        <taxon>Sordariomycetes</taxon>
        <taxon>Hypocreomycetidae</taxon>
        <taxon>Hypocreales</taxon>
        <taxon>Clavicipitaceae</taxon>
        <taxon>Pochonia</taxon>
    </lineage>
</organism>
<dbReference type="Proteomes" id="UP000078397">
    <property type="component" value="Unassembled WGS sequence"/>
</dbReference>
<sequence length="294" mass="32067">MQRHQIGGRSNRAPRSGIKNQIIYISEVRCAFYGNSTGRGIWLVVEPNAKQHSNIQRLGLNVKKLEESAYDAVSPFFTDNEAIAKKRPYLSEIFKLARQEERFKSGEIGECKLADESTEIDVIAKDTATGIDVSEDGDALFANDDDGGEYGNVLTSATQLPEVPMPLTRAPTQIFGEGPDKDEPCIQETSFNSDFFSPGMLRTDMSSQPYPIVTSGLAFIDQDTVTASNAALTLDVAPNPCDNNRPPSLSDKYICPSGGSQFNQLWQLAGQVGPTQSGMYAYASTEANCWLQGS</sequence>
<accession>A0A179EXD3</accession>
<dbReference type="RefSeq" id="XP_022283910.1">
    <property type="nucleotide sequence ID" value="XM_022429058.1"/>
</dbReference>
<dbReference type="STRING" id="1380566.A0A179EXD3"/>
<evidence type="ECO:0000313" key="1">
    <source>
        <dbReference type="EMBL" id="OAQ57828.2"/>
    </source>
</evidence>
<proteinExistence type="predicted"/>
<keyword evidence="2" id="KW-1185">Reference proteome</keyword>